<dbReference type="GeneID" id="98319579"/>
<dbReference type="Gene3D" id="1.20.1720.10">
    <property type="entry name" value="Multidrug resistance protein D"/>
    <property type="match status" value="1"/>
</dbReference>
<dbReference type="SUPFAM" id="SSF103473">
    <property type="entry name" value="MFS general substrate transporter"/>
    <property type="match status" value="1"/>
</dbReference>
<feature type="transmembrane region" description="Helical" evidence="6">
    <location>
        <begin position="262"/>
        <end position="287"/>
    </location>
</feature>
<evidence type="ECO:0000256" key="4">
    <source>
        <dbReference type="ARBA" id="ARBA00022989"/>
    </source>
</evidence>
<dbReference type="InterPro" id="IPR036259">
    <property type="entry name" value="MFS_trans_sf"/>
</dbReference>
<feature type="domain" description="Major facilitator superfamily (MFS) profile" evidence="7">
    <location>
        <begin position="10"/>
        <end position="460"/>
    </location>
</feature>
<reference evidence="8 9" key="1">
    <citation type="journal article" date="2015" name="Genome Announc.">
        <title>Expanding the biotechnology potential of lactobacilli through comparative genomics of 213 strains and associated genera.</title>
        <authorList>
            <person name="Sun Z."/>
            <person name="Harris H.M."/>
            <person name="McCann A."/>
            <person name="Guo C."/>
            <person name="Argimon S."/>
            <person name="Zhang W."/>
            <person name="Yang X."/>
            <person name="Jeffery I.B."/>
            <person name="Cooney J.C."/>
            <person name="Kagawa T.F."/>
            <person name="Liu W."/>
            <person name="Song Y."/>
            <person name="Salvetti E."/>
            <person name="Wrobel A."/>
            <person name="Rasinkangas P."/>
            <person name="Parkhill J."/>
            <person name="Rea M.C."/>
            <person name="O'Sullivan O."/>
            <person name="Ritari J."/>
            <person name="Douillard F.P."/>
            <person name="Paul Ross R."/>
            <person name="Yang R."/>
            <person name="Briner A.E."/>
            <person name="Felis G.E."/>
            <person name="de Vos W.M."/>
            <person name="Barrangou R."/>
            <person name="Klaenhammer T.R."/>
            <person name="Caufield P.W."/>
            <person name="Cui Y."/>
            <person name="Zhang H."/>
            <person name="O'Toole P.W."/>
        </authorList>
    </citation>
    <scope>NUCLEOTIDE SEQUENCE [LARGE SCALE GENOMIC DNA]</scope>
    <source>
        <strain evidence="8 9">DSM 18630</strain>
    </source>
</reference>
<comment type="subcellular location">
    <subcellularLocation>
        <location evidence="1">Cell membrane</location>
        <topology evidence="1">Multi-pass membrane protein</topology>
    </subcellularLocation>
</comment>
<evidence type="ECO:0000256" key="6">
    <source>
        <dbReference type="SAM" id="Phobius"/>
    </source>
</evidence>
<feature type="transmembrane region" description="Helical" evidence="6">
    <location>
        <begin position="434"/>
        <end position="456"/>
    </location>
</feature>
<keyword evidence="5 6" id="KW-0472">Membrane</keyword>
<feature type="transmembrane region" description="Helical" evidence="6">
    <location>
        <begin position="351"/>
        <end position="370"/>
    </location>
</feature>
<keyword evidence="4 6" id="KW-1133">Transmembrane helix</keyword>
<dbReference type="STRING" id="1423750.FC89_GL001718"/>
<gene>
    <name evidence="8" type="ORF">FC89_GL001718</name>
</gene>
<dbReference type="Gene3D" id="1.20.1250.20">
    <property type="entry name" value="MFS general substrate transporter like domains"/>
    <property type="match status" value="1"/>
</dbReference>
<feature type="transmembrane region" description="Helical" evidence="6">
    <location>
        <begin position="293"/>
        <end position="315"/>
    </location>
</feature>
<feature type="transmembrane region" description="Helical" evidence="6">
    <location>
        <begin position="52"/>
        <end position="69"/>
    </location>
</feature>
<evidence type="ECO:0000313" key="9">
    <source>
        <dbReference type="Proteomes" id="UP000051451"/>
    </source>
</evidence>
<evidence type="ECO:0000259" key="7">
    <source>
        <dbReference type="PROSITE" id="PS50850"/>
    </source>
</evidence>
<evidence type="ECO:0000256" key="5">
    <source>
        <dbReference type="ARBA" id="ARBA00023136"/>
    </source>
</evidence>
<evidence type="ECO:0000256" key="2">
    <source>
        <dbReference type="ARBA" id="ARBA00022448"/>
    </source>
</evidence>
<proteinExistence type="predicted"/>
<accession>A0A0R1VJ51</accession>
<dbReference type="Proteomes" id="UP000051451">
    <property type="component" value="Unassembled WGS sequence"/>
</dbReference>
<dbReference type="PANTHER" id="PTHR42718:SF9">
    <property type="entry name" value="MAJOR FACILITATOR SUPERFAMILY MULTIDRUG TRANSPORTER MFSC"/>
    <property type="match status" value="1"/>
</dbReference>
<name>A0A0R1VJ51_9LACO</name>
<feature type="transmembrane region" description="Helical" evidence="6">
    <location>
        <begin position="76"/>
        <end position="99"/>
    </location>
</feature>
<dbReference type="InterPro" id="IPR011701">
    <property type="entry name" value="MFS"/>
</dbReference>
<feature type="transmembrane region" description="Helical" evidence="6">
    <location>
        <begin position="162"/>
        <end position="185"/>
    </location>
</feature>
<keyword evidence="2" id="KW-0813">Transport</keyword>
<sequence length="468" mass="50684">MEGTDTYRKTLMILLVGGFLSLFNETILNIALTDLMKVMRVSATTVQWLATGYMLVVVIMVPLSSFLLRSFSIKKLYLGAMTVFLIGTLICFTAGDFSILLTGRMIQALGTGLLAPIMMAAAVAQAPLNKQGFVMAICTSIILVGPSFGPIFSGIILQLTSWRFLFLLLAILIVLCLIGGWLWLGSPLELTNPPIDFWSIGLIVVGLSSLVYGISIIDSHSSWIIKIGLIFIGLCILAVFYQRQLKLASPLLNIRILRQPKFLAAAILVILMQMVQFSMNVLLPLVLEGGRQLSPLAAALFLFPAAIICALVTVGAGRIYDLHGGKWLILGGLLLMLLSSCWQTTTGLKTPVIVIGILNCLLYFGIGLAWSPNQSVALGSLNRTEQTDGIAIINTFIQLGSALGTPTFIGLLSIGEKTSANQYLSTQQALFNGFSLAMKGAVVIILICLFLALFYLRTIKKLAIKQDK</sequence>
<dbReference type="EMBL" id="AZGB01000022">
    <property type="protein sequence ID" value="KRM05247.1"/>
    <property type="molecule type" value="Genomic_DNA"/>
</dbReference>
<evidence type="ECO:0000256" key="3">
    <source>
        <dbReference type="ARBA" id="ARBA00022692"/>
    </source>
</evidence>
<dbReference type="OrthoDB" id="9816041at2"/>
<dbReference type="PANTHER" id="PTHR42718">
    <property type="entry name" value="MAJOR FACILITATOR SUPERFAMILY MULTIDRUG TRANSPORTER MFSC"/>
    <property type="match status" value="1"/>
</dbReference>
<dbReference type="PRINTS" id="PR01036">
    <property type="entry name" value="TCRTETB"/>
</dbReference>
<dbReference type="InterPro" id="IPR020846">
    <property type="entry name" value="MFS_dom"/>
</dbReference>
<keyword evidence="9" id="KW-1185">Reference proteome</keyword>
<feature type="transmembrane region" description="Helical" evidence="6">
    <location>
        <begin position="105"/>
        <end position="126"/>
    </location>
</feature>
<evidence type="ECO:0000313" key="8">
    <source>
        <dbReference type="EMBL" id="KRM05247.1"/>
    </source>
</evidence>
<dbReference type="RefSeq" id="WP_057872304.1">
    <property type="nucleotide sequence ID" value="NZ_AZGB01000022.1"/>
</dbReference>
<comment type="caution">
    <text evidence="8">The sequence shown here is derived from an EMBL/GenBank/DDBJ whole genome shotgun (WGS) entry which is preliminary data.</text>
</comment>
<feature type="transmembrane region" description="Helical" evidence="6">
    <location>
        <begin position="223"/>
        <end position="241"/>
    </location>
</feature>
<feature type="transmembrane region" description="Helical" evidence="6">
    <location>
        <begin position="391"/>
        <end position="414"/>
    </location>
</feature>
<dbReference type="GO" id="GO:0005886">
    <property type="term" value="C:plasma membrane"/>
    <property type="evidence" value="ECO:0007669"/>
    <property type="project" value="UniProtKB-SubCell"/>
</dbReference>
<protein>
    <submittedName>
        <fullName evidence="8">MFS family major facilitator transporter</fullName>
    </submittedName>
</protein>
<dbReference type="PROSITE" id="PS50850">
    <property type="entry name" value="MFS"/>
    <property type="match status" value="1"/>
</dbReference>
<evidence type="ECO:0000256" key="1">
    <source>
        <dbReference type="ARBA" id="ARBA00004651"/>
    </source>
</evidence>
<dbReference type="GO" id="GO:0022857">
    <property type="term" value="F:transmembrane transporter activity"/>
    <property type="evidence" value="ECO:0007669"/>
    <property type="project" value="InterPro"/>
</dbReference>
<feature type="transmembrane region" description="Helical" evidence="6">
    <location>
        <begin position="12"/>
        <end position="32"/>
    </location>
</feature>
<organism evidence="8 9">
    <name type="scientific">Liquorilactobacillus ghanensis DSM 18630</name>
    <dbReference type="NCBI Taxonomy" id="1423750"/>
    <lineage>
        <taxon>Bacteria</taxon>
        <taxon>Bacillati</taxon>
        <taxon>Bacillota</taxon>
        <taxon>Bacilli</taxon>
        <taxon>Lactobacillales</taxon>
        <taxon>Lactobacillaceae</taxon>
        <taxon>Liquorilactobacillus</taxon>
    </lineage>
</organism>
<feature type="transmembrane region" description="Helical" evidence="6">
    <location>
        <begin position="133"/>
        <end position="156"/>
    </location>
</feature>
<keyword evidence="3 6" id="KW-0812">Transmembrane</keyword>
<dbReference type="Pfam" id="PF07690">
    <property type="entry name" value="MFS_1"/>
    <property type="match status" value="1"/>
</dbReference>
<dbReference type="PATRIC" id="fig|1423750.3.peg.1763"/>
<dbReference type="AlphaFoldDB" id="A0A0R1VJ51"/>
<feature type="transmembrane region" description="Helical" evidence="6">
    <location>
        <begin position="197"/>
        <end position="217"/>
    </location>
</feature>